<accession>A0A212K3S6</accession>
<dbReference type="EMBL" id="FLUQ01000002">
    <property type="protein sequence ID" value="SBW06369.1"/>
    <property type="molecule type" value="Genomic_DNA"/>
</dbReference>
<sequence length="67" mass="7690">MQNNAQGAGKYFNGGEEHERAYAAGKYENPEVVAAFIKEESDSGHFHYWTHEKLHAYLEKKGFKKKS</sequence>
<gene>
    <name evidence="1" type="ORF">KL86DPRO_20650</name>
</gene>
<protein>
    <submittedName>
        <fullName evidence="1">Uncharacterized protein</fullName>
    </submittedName>
</protein>
<dbReference type="AlphaFoldDB" id="A0A212K3S6"/>
<organism evidence="1">
    <name type="scientific">uncultured delta proteobacterium</name>
    <dbReference type="NCBI Taxonomy" id="34034"/>
    <lineage>
        <taxon>Bacteria</taxon>
        <taxon>Deltaproteobacteria</taxon>
        <taxon>environmental samples</taxon>
    </lineage>
</organism>
<proteinExistence type="predicted"/>
<evidence type="ECO:0000313" key="1">
    <source>
        <dbReference type="EMBL" id="SBW06369.1"/>
    </source>
</evidence>
<reference evidence="1" key="1">
    <citation type="submission" date="2016-04" db="EMBL/GenBank/DDBJ databases">
        <authorList>
            <person name="Evans L.H."/>
            <person name="Alamgir A."/>
            <person name="Owens N."/>
            <person name="Weber N.D."/>
            <person name="Virtaneva K."/>
            <person name="Barbian K."/>
            <person name="Babar A."/>
            <person name="Rosenke K."/>
        </authorList>
    </citation>
    <scope>NUCLEOTIDE SEQUENCE</scope>
    <source>
        <strain evidence="1">86</strain>
    </source>
</reference>
<name>A0A212K3S6_9DELT</name>